<dbReference type="PROSITE" id="PS50802">
    <property type="entry name" value="OTU"/>
    <property type="match status" value="1"/>
</dbReference>
<comment type="catalytic activity">
    <reaction evidence="1 3">
        <text>Thiol-dependent hydrolysis of ester, thioester, amide, peptide and isopeptide bonds formed by the C-terminal Gly of ubiquitin (a 76-residue protein attached to proteins as an intracellular targeting signal).</text>
        <dbReference type="EC" id="3.4.19.12"/>
    </reaction>
</comment>
<dbReference type="Proteomes" id="UP000886595">
    <property type="component" value="Unassembled WGS sequence"/>
</dbReference>
<proteinExistence type="predicted"/>
<dbReference type="SUPFAM" id="SSF54001">
    <property type="entry name" value="Cysteine proteinases"/>
    <property type="match status" value="1"/>
</dbReference>
<dbReference type="AlphaFoldDB" id="A0A8X7TZ29"/>
<evidence type="ECO:0000256" key="1">
    <source>
        <dbReference type="ARBA" id="ARBA00000707"/>
    </source>
</evidence>
<sequence length="434" mass="48335">MVSSFVSSSSKVSTMIKTSDLERALKIQAIGEDDLDIDGDWRRGFRSGLGRVVTDILWSAIGWRTKGWWPHRLLCDGREPVCRNPASVKSAVQASFQALMASVFIVPSVRIPLPSSMVLTSILCGVMLLTGIRMRCDVPWFLTDGFSGFLGMMSCYTPITTCSRNVIYIKRQLGTHLSQGSCKFRTYSLSSGVSVSNRQPCSWSVLINRSTVDGPKGKKLEASFLSPEAKMSNMRNMYWCSRFAYTGVIVSLLVCCSSTPQSAHSDASKGKDCDHNNGKRAYKDYSVIGIPGDGRCLFRSVAHGFCLRSGKMAPSEKVQRELADALRARVAEEFINRREETEWFVEGDFDTYVKQIQKPHVWGGEPELFMASHVLQTPITAYMKDEKAGGLITIAEYGQEYGKEDPIRVLYHGFGHYDALLIHESKAPTHKSKL</sequence>
<keyword evidence="3" id="KW-0788">Thiol protease</keyword>
<name>A0A8X7TZ29_BRACI</name>
<dbReference type="InterPro" id="IPR038765">
    <property type="entry name" value="Papain-like_cys_pep_sf"/>
</dbReference>
<comment type="subcellular location">
    <subcellularLocation>
        <location evidence="3">Cytoplasm</location>
    </subcellularLocation>
</comment>
<evidence type="ECO:0000313" key="5">
    <source>
        <dbReference type="EMBL" id="KAG2258511.1"/>
    </source>
</evidence>
<evidence type="ECO:0000256" key="2">
    <source>
        <dbReference type="ARBA" id="ARBA00022801"/>
    </source>
</evidence>
<dbReference type="Pfam" id="PF02338">
    <property type="entry name" value="OTU"/>
    <property type="match status" value="1"/>
</dbReference>
<comment type="function">
    <text evidence="3">Hydrolase that can remove conjugated ubiquitin from proteins and may therefore play an important regulatory role at the level of protein turnover by preventing degradation.</text>
</comment>
<dbReference type="InterPro" id="IPR047947">
    <property type="entry name" value="OTU4_OTU"/>
</dbReference>
<dbReference type="GO" id="GO:0016579">
    <property type="term" value="P:protein deubiquitination"/>
    <property type="evidence" value="ECO:0007669"/>
    <property type="project" value="TreeGrafter"/>
</dbReference>
<dbReference type="GO" id="GO:0005829">
    <property type="term" value="C:cytosol"/>
    <property type="evidence" value="ECO:0007669"/>
    <property type="project" value="TreeGrafter"/>
</dbReference>
<dbReference type="OrthoDB" id="409956at2759"/>
<keyword evidence="3" id="KW-0645">Protease</keyword>
<dbReference type="GO" id="GO:0030968">
    <property type="term" value="P:endoplasmic reticulum unfolded protein response"/>
    <property type="evidence" value="ECO:0007669"/>
    <property type="project" value="TreeGrafter"/>
</dbReference>
<organism evidence="5 6">
    <name type="scientific">Brassica carinata</name>
    <name type="common">Ethiopian mustard</name>
    <name type="synonym">Abyssinian cabbage</name>
    <dbReference type="NCBI Taxonomy" id="52824"/>
    <lineage>
        <taxon>Eukaryota</taxon>
        <taxon>Viridiplantae</taxon>
        <taxon>Streptophyta</taxon>
        <taxon>Embryophyta</taxon>
        <taxon>Tracheophyta</taxon>
        <taxon>Spermatophyta</taxon>
        <taxon>Magnoliopsida</taxon>
        <taxon>eudicotyledons</taxon>
        <taxon>Gunneridae</taxon>
        <taxon>Pentapetalae</taxon>
        <taxon>rosids</taxon>
        <taxon>malvids</taxon>
        <taxon>Brassicales</taxon>
        <taxon>Brassicaceae</taxon>
        <taxon>Brassiceae</taxon>
        <taxon>Brassica</taxon>
    </lineage>
</organism>
<gene>
    <name evidence="5" type="ORF">Bca52824_077805</name>
</gene>
<feature type="domain" description="OTU" evidence="4">
    <location>
        <begin position="285"/>
        <end position="423"/>
    </location>
</feature>
<dbReference type="EC" id="3.4.19.12" evidence="3"/>
<dbReference type="InterPro" id="IPR003323">
    <property type="entry name" value="OTU_dom"/>
</dbReference>
<dbReference type="Gene3D" id="3.90.70.80">
    <property type="match status" value="1"/>
</dbReference>
<keyword evidence="3" id="KW-0833">Ubl conjugation pathway</keyword>
<dbReference type="GO" id="GO:0036503">
    <property type="term" value="P:ERAD pathway"/>
    <property type="evidence" value="ECO:0007669"/>
    <property type="project" value="TreeGrafter"/>
</dbReference>
<dbReference type="FunFam" id="3.90.70.80:FF:000007">
    <property type="entry name" value="OTU domain-containing protein"/>
    <property type="match status" value="1"/>
</dbReference>
<dbReference type="GO" id="GO:0004843">
    <property type="term" value="F:cysteine-type deubiquitinase activity"/>
    <property type="evidence" value="ECO:0007669"/>
    <property type="project" value="UniProtKB-UniRule"/>
</dbReference>
<keyword evidence="3" id="KW-0963">Cytoplasm</keyword>
<keyword evidence="2 3" id="KW-0378">Hydrolase</keyword>
<dbReference type="CDD" id="cd22760">
    <property type="entry name" value="OTU_plant_OTU4-like"/>
    <property type="match status" value="1"/>
</dbReference>
<dbReference type="GO" id="GO:0005634">
    <property type="term" value="C:nucleus"/>
    <property type="evidence" value="ECO:0007669"/>
    <property type="project" value="TreeGrafter"/>
</dbReference>
<dbReference type="EMBL" id="JAAMPC010000015">
    <property type="protein sequence ID" value="KAG2258511.1"/>
    <property type="molecule type" value="Genomic_DNA"/>
</dbReference>
<evidence type="ECO:0000256" key="3">
    <source>
        <dbReference type="RuleBase" id="RU367104"/>
    </source>
</evidence>
<protein>
    <recommendedName>
        <fullName evidence="3">Ubiquitin thioesterase OTU</fullName>
        <ecNumber evidence="3">3.4.19.12</ecNumber>
    </recommendedName>
</protein>
<dbReference type="PANTHER" id="PTHR13312">
    <property type="entry name" value="HIV-INDUCED PROTEIN-7-LIKE PROTEASE"/>
    <property type="match status" value="1"/>
</dbReference>
<comment type="caution">
    <text evidence="5">The sequence shown here is derived from an EMBL/GenBank/DDBJ whole genome shotgun (WGS) entry which is preliminary data.</text>
</comment>
<evidence type="ECO:0000313" key="6">
    <source>
        <dbReference type="Proteomes" id="UP000886595"/>
    </source>
</evidence>
<evidence type="ECO:0000259" key="4">
    <source>
        <dbReference type="PROSITE" id="PS50802"/>
    </source>
</evidence>
<accession>A0A8X7TZ29</accession>
<dbReference type="PANTHER" id="PTHR13312:SF6">
    <property type="entry name" value="UBIQUITIN THIOESTERASE OTU"/>
    <property type="match status" value="1"/>
</dbReference>
<reference evidence="5 6" key="1">
    <citation type="submission" date="2020-02" db="EMBL/GenBank/DDBJ databases">
        <authorList>
            <person name="Ma Q."/>
            <person name="Huang Y."/>
            <person name="Song X."/>
            <person name="Pei D."/>
        </authorList>
    </citation>
    <scope>NUCLEOTIDE SEQUENCE [LARGE SCALE GENOMIC DNA]</scope>
    <source>
        <strain evidence="5">Sxm20200214</strain>
        <tissue evidence="5">Leaf</tissue>
    </source>
</reference>
<keyword evidence="6" id="KW-1185">Reference proteome</keyword>